<dbReference type="InterPro" id="IPR050121">
    <property type="entry name" value="Cytochrome_P450_monoxygenase"/>
</dbReference>
<dbReference type="PRINTS" id="PR00463">
    <property type="entry name" value="EP450I"/>
</dbReference>
<dbReference type="PANTHER" id="PTHR24305">
    <property type="entry name" value="CYTOCHROME P450"/>
    <property type="match status" value="1"/>
</dbReference>
<dbReference type="AlphaFoldDB" id="A0A9P8CC14"/>
<keyword evidence="1" id="KW-0349">Heme</keyword>
<dbReference type="InterPro" id="IPR036396">
    <property type="entry name" value="Cyt_P450_sf"/>
</dbReference>
<dbReference type="PRINTS" id="PR00385">
    <property type="entry name" value="P450"/>
</dbReference>
<dbReference type="PANTHER" id="PTHR24305:SF164">
    <property type="entry name" value="P450, PUTATIVE (EUROFUNG)-RELATED"/>
    <property type="match status" value="1"/>
</dbReference>
<dbReference type="OrthoDB" id="1470350at2759"/>
<sequence>MAILPWEKFLLAFGLGWLGVIFHRVFLAPLSRIPGPWYAPFLNTLLVYKELVGQRRVYVHNLHKKYGPVVRLGPNEVSFTSLEALKEIYQSDGSGYNKTEFYNLFRQYGLRTTFSSLSKADHTQMKRYIAGPYANSNIMHPEVLSGIEERATAFIKQCIRFGSAAVDVYILLHCFALDCASLHLFKPHGTKSLEGTDIAIMRELSFDNSRRKKISEYRFPTLSNWRQAACRPATVSLANEFVLVASVKKDVSSHTLAHKLQNSNGAFQNIQIAAECMNHMFAGIDTTGDALCFLMYHLSLPKNFDVQERLIAELTASPSHDIDELQYLEAVVKEGLRCFPPIPMSQLRRVPLNGRRIDGYFIPAGVTVSCQAWSVHQLNEDVFPQGNQFVPERWLDPKAITHMNKCFFSFGLGGRGCTGRNLALAEEKCLLRQVYSRYRTKVASEMRGSSMALSDQAISTRPVDQTCKLVFEPLG</sequence>
<dbReference type="InterPro" id="IPR002401">
    <property type="entry name" value="Cyt_P450_E_grp-I"/>
</dbReference>
<comment type="cofactor">
    <cofactor evidence="1">
        <name>heme</name>
        <dbReference type="ChEBI" id="CHEBI:30413"/>
    </cofactor>
</comment>
<name>A0A9P8CC14_9HELO</name>
<dbReference type="GO" id="GO:0005506">
    <property type="term" value="F:iron ion binding"/>
    <property type="evidence" value="ECO:0007669"/>
    <property type="project" value="InterPro"/>
</dbReference>
<keyword evidence="3" id="KW-1185">Reference proteome</keyword>
<accession>A0A9P8CC14</accession>
<dbReference type="Pfam" id="PF00067">
    <property type="entry name" value="p450"/>
    <property type="match status" value="1"/>
</dbReference>
<feature type="binding site" description="axial binding residue" evidence="1">
    <location>
        <position position="417"/>
    </location>
    <ligand>
        <name>heme</name>
        <dbReference type="ChEBI" id="CHEBI:30413"/>
    </ligand>
    <ligandPart>
        <name>Fe</name>
        <dbReference type="ChEBI" id="CHEBI:18248"/>
    </ligandPart>
</feature>
<evidence type="ECO:0000313" key="3">
    <source>
        <dbReference type="Proteomes" id="UP000887226"/>
    </source>
</evidence>
<evidence type="ECO:0000256" key="1">
    <source>
        <dbReference type="PIRSR" id="PIRSR602401-1"/>
    </source>
</evidence>
<dbReference type="SUPFAM" id="SSF48264">
    <property type="entry name" value="Cytochrome P450"/>
    <property type="match status" value="1"/>
</dbReference>
<dbReference type="GO" id="GO:0020037">
    <property type="term" value="F:heme binding"/>
    <property type="evidence" value="ECO:0007669"/>
    <property type="project" value="InterPro"/>
</dbReference>
<proteinExistence type="predicted"/>
<comment type="caution">
    <text evidence="2">The sequence shown here is derived from an EMBL/GenBank/DDBJ whole genome shotgun (WGS) entry which is preliminary data.</text>
</comment>
<dbReference type="InterPro" id="IPR001128">
    <property type="entry name" value="Cyt_P450"/>
</dbReference>
<evidence type="ECO:0000313" key="2">
    <source>
        <dbReference type="EMBL" id="KAG9241140.1"/>
    </source>
</evidence>
<gene>
    <name evidence="2" type="ORF">BJ878DRAFT_466977</name>
</gene>
<dbReference type="EMBL" id="MU254264">
    <property type="protein sequence ID" value="KAG9241140.1"/>
    <property type="molecule type" value="Genomic_DNA"/>
</dbReference>
<organism evidence="2 3">
    <name type="scientific">Calycina marina</name>
    <dbReference type="NCBI Taxonomy" id="1763456"/>
    <lineage>
        <taxon>Eukaryota</taxon>
        <taxon>Fungi</taxon>
        <taxon>Dikarya</taxon>
        <taxon>Ascomycota</taxon>
        <taxon>Pezizomycotina</taxon>
        <taxon>Leotiomycetes</taxon>
        <taxon>Helotiales</taxon>
        <taxon>Pezizellaceae</taxon>
        <taxon>Calycina</taxon>
    </lineage>
</organism>
<dbReference type="Gene3D" id="1.10.630.10">
    <property type="entry name" value="Cytochrome P450"/>
    <property type="match status" value="1"/>
</dbReference>
<dbReference type="GO" id="GO:0004497">
    <property type="term" value="F:monooxygenase activity"/>
    <property type="evidence" value="ECO:0007669"/>
    <property type="project" value="InterPro"/>
</dbReference>
<dbReference type="GO" id="GO:0016705">
    <property type="term" value="F:oxidoreductase activity, acting on paired donors, with incorporation or reduction of molecular oxygen"/>
    <property type="evidence" value="ECO:0007669"/>
    <property type="project" value="InterPro"/>
</dbReference>
<protein>
    <submittedName>
        <fullName evidence="2">Cytochrome P450</fullName>
    </submittedName>
</protein>
<keyword evidence="1" id="KW-0408">Iron</keyword>
<dbReference type="Proteomes" id="UP000887226">
    <property type="component" value="Unassembled WGS sequence"/>
</dbReference>
<reference evidence="2" key="1">
    <citation type="journal article" date="2021" name="IMA Fungus">
        <title>Genomic characterization of three marine fungi, including Emericellopsis atlantica sp. nov. with signatures of a generalist lifestyle and marine biomass degradation.</title>
        <authorList>
            <person name="Hagestad O.C."/>
            <person name="Hou L."/>
            <person name="Andersen J.H."/>
            <person name="Hansen E.H."/>
            <person name="Altermark B."/>
            <person name="Li C."/>
            <person name="Kuhnert E."/>
            <person name="Cox R.J."/>
            <person name="Crous P.W."/>
            <person name="Spatafora J.W."/>
            <person name="Lail K."/>
            <person name="Amirebrahimi M."/>
            <person name="Lipzen A."/>
            <person name="Pangilinan J."/>
            <person name="Andreopoulos W."/>
            <person name="Hayes R.D."/>
            <person name="Ng V."/>
            <person name="Grigoriev I.V."/>
            <person name="Jackson S.A."/>
            <person name="Sutton T.D.S."/>
            <person name="Dobson A.D.W."/>
            <person name="Rama T."/>
        </authorList>
    </citation>
    <scope>NUCLEOTIDE SEQUENCE</scope>
    <source>
        <strain evidence="2">TRa3180A</strain>
    </source>
</reference>
<keyword evidence="1" id="KW-0479">Metal-binding</keyword>